<organism evidence="1">
    <name type="scientific">viral metagenome</name>
    <dbReference type="NCBI Taxonomy" id="1070528"/>
    <lineage>
        <taxon>unclassified sequences</taxon>
        <taxon>metagenomes</taxon>
        <taxon>organismal metagenomes</taxon>
    </lineage>
</organism>
<accession>A0A6M3LCQ6</accession>
<sequence>MFLVIGALSVGAEEIIVWDYIKGDYVILECKPCCSNPPIIIIDPKRYYHAWPPPAPPKGEWLEIAPIAPPQSGVTGKEKP</sequence>
<reference evidence="1" key="1">
    <citation type="submission" date="2020-03" db="EMBL/GenBank/DDBJ databases">
        <title>The deep terrestrial virosphere.</title>
        <authorList>
            <person name="Holmfeldt K."/>
            <person name="Nilsson E."/>
            <person name="Simone D."/>
            <person name="Lopez-Fernandez M."/>
            <person name="Wu X."/>
            <person name="de Brujin I."/>
            <person name="Lundin D."/>
            <person name="Andersson A."/>
            <person name="Bertilsson S."/>
            <person name="Dopson M."/>
        </authorList>
    </citation>
    <scope>NUCLEOTIDE SEQUENCE</scope>
    <source>
        <strain evidence="1">MM415B04613</strain>
    </source>
</reference>
<dbReference type="AlphaFoldDB" id="A0A6M3LCQ6"/>
<dbReference type="EMBL" id="MT143073">
    <property type="protein sequence ID" value="QJA92510.1"/>
    <property type="molecule type" value="Genomic_DNA"/>
</dbReference>
<evidence type="ECO:0000313" key="1">
    <source>
        <dbReference type="EMBL" id="QJA92510.1"/>
    </source>
</evidence>
<protein>
    <submittedName>
        <fullName evidence="1">Uncharacterized protein</fullName>
    </submittedName>
</protein>
<proteinExistence type="predicted"/>
<name>A0A6M3LCQ6_9ZZZZ</name>
<gene>
    <name evidence="1" type="ORF">MM415B04613_0003</name>
</gene>